<dbReference type="PANTHER" id="PTHR36836">
    <property type="entry name" value="COLANIC ACID BIOSYNTHESIS PROTEIN WCAK"/>
    <property type="match status" value="1"/>
</dbReference>
<protein>
    <recommendedName>
        <fullName evidence="2">Polysaccharide pyruvyl transferase domain-containing protein</fullName>
    </recommendedName>
</protein>
<evidence type="ECO:0000259" key="2">
    <source>
        <dbReference type="Pfam" id="PF04230"/>
    </source>
</evidence>
<dbReference type="Proteomes" id="UP000655589">
    <property type="component" value="Unassembled WGS sequence"/>
</dbReference>
<reference evidence="3" key="2">
    <citation type="submission" date="2020-09" db="EMBL/GenBank/DDBJ databases">
        <authorList>
            <person name="Sun Q."/>
            <person name="Ohkuma M."/>
        </authorList>
    </citation>
    <scope>NUCLEOTIDE SEQUENCE</scope>
    <source>
        <strain evidence="3">JCM 3051</strain>
    </source>
</reference>
<dbReference type="InterPro" id="IPR007345">
    <property type="entry name" value="Polysacch_pyruvyl_Trfase"/>
</dbReference>
<organism evidence="3 4">
    <name type="scientific">Promicromonospora citrea</name>
    <dbReference type="NCBI Taxonomy" id="43677"/>
    <lineage>
        <taxon>Bacteria</taxon>
        <taxon>Bacillati</taxon>
        <taxon>Actinomycetota</taxon>
        <taxon>Actinomycetes</taxon>
        <taxon>Micrococcales</taxon>
        <taxon>Promicromonosporaceae</taxon>
        <taxon>Promicromonospora</taxon>
    </lineage>
</organism>
<name>A0A8H9GHR5_9MICO</name>
<accession>A0A8H9GHR5</accession>
<gene>
    <name evidence="3" type="ORF">GCM10010102_24040</name>
</gene>
<feature type="domain" description="Polysaccharide pyruvyl transferase" evidence="2">
    <location>
        <begin position="367"/>
        <end position="641"/>
    </location>
</feature>
<dbReference type="Pfam" id="PF04230">
    <property type="entry name" value="PS_pyruv_trans"/>
    <property type="match status" value="1"/>
</dbReference>
<dbReference type="PANTHER" id="PTHR36836:SF1">
    <property type="entry name" value="COLANIC ACID BIOSYNTHESIS PROTEIN WCAK"/>
    <property type="match status" value="1"/>
</dbReference>
<dbReference type="RefSeq" id="WP_171106743.1">
    <property type="nucleotide sequence ID" value="NZ_BMPT01000008.1"/>
</dbReference>
<comment type="caution">
    <text evidence="3">The sequence shown here is derived from an EMBL/GenBank/DDBJ whole genome shotgun (WGS) entry which is preliminary data.</text>
</comment>
<evidence type="ECO:0000256" key="1">
    <source>
        <dbReference type="SAM" id="MobiDB-lite"/>
    </source>
</evidence>
<evidence type="ECO:0000313" key="4">
    <source>
        <dbReference type="Proteomes" id="UP000655589"/>
    </source>
</evidence>
<sequence length="709" mass="76657">MPPIEGRKANSTPAVVGAPRAVPRAQRRATAQRTREVMHALNAAGTRPSLGLSTTRKLAKGSVTWHSVRPVRAAAVEGVKAAMDRFDVATARTLTDLLMADTPNPEVGQLAGDVAVLAGDTEAAEQYYYQSSRGTGSVARRRANAQQRVAGVQLYLRLRDEVLAHEGPAELSDLRDLATSLPLSEHARAEAAYGRYLVACLTLGTTGPLAELLDGFAEAGFLAAITARPGALDLACENIEYLAGEGDHAGALRLAQSTFRSKGLVSPRFLVALGNAFAALSRYDAALRAFRIADSGPGSVRAAQVAWVVHDTEQAHTYARKALRQDVPRPTVRTVLRRVEEPITPAEADAPADGMGHVAFYVDRGENFGDIVLPHAVRDAITEPAGPTEWVPFHAHQVFDDEFVRIANAQRALVVGGGGLFLPDTSPNGNSGWQWNVPFSSLEAIQVPVYAFAVGFNLFTGQQFKGDLFRRSLIAFTRKAEFLGLRNTGSMERVRDLLPTDLHDKVRFVPCPTTVLQHIRPGLAAADPGSGTVLLNAAFDRSERRFQGGYAEFLAQIDEFVERTTQGGAEVRIAAHTRGDLRLAADLEAAHGRVLAVDELHNLDQAEALDVYRRASLVIGMRGHATMIPFGVGTPVLSIVSHPKMRYFLEDVDRLDWGFDVGDPRLGAALAERTLDVLDREAVYRSDVADRQRVLLPHVRSAAADLAKG</sequence>
<evidence type="ECO:0000313" key="3">
    <source>
        <dbReference type="EMBL" id="GGM27561.1"/>
    </source>
</evidence>
<feature type="region of interest" description="Disordered" evidence="1">
    <location>
        <begin position="1"/>
        <end position="26"/>
    </location>
</feature>
<keyword evidence="4" id="KW-1185">Reference proteome</keyword>
<dbReference type="AlphaFoldDB" id="A0A8H9GHR5"/>
<reference evidence="3" key="1">
    <citation type="journal article" date="2014" name="Int. J. Syst. Evol. Microbiol.">
        <title>Complete genome sequence of Corynebacterium casei LMG S-19264T (=DSM 44701T), isolated from a smear-ripened cheese.</title>
        <authorList>
            <consortium name="US DOE Joint Genome Institute (JGI-PGF)"/>
            <person name="Walter F."/>
            <person name="Albersmeier A."/>
            <person name="Kalinowski J."/>
            <person name="Ruckert C."/>
        </authorList>
    </citation>
    <scope>NUCLEOTIDE SEQUENCE</scope>
    <source>
        <strain evidence="3">JCM 3051</strain>
    </source>
</reference>
<feature type="compositionally biased region" description="Low complexity" evidence="1">
    <location>
        <begin position="12"/>
        <end position="26"/>
    </location>
</feature>
<proteinExistence type="predicted"/>
<dbReference type="EMBL" id="BMPT01000008">
    <property type="protein sequence ID" value="GGM27561.1"/>
    <property type="molecule type" value="Genomic_DNA"/>
</dbReference>